<keyword evidence="3" id="KW-1185">Reference proteome</keyword>
<comment type="caution">
    <text evidence="2">The sequence shown here is derived from an EMBL/GenBank/DDBJ whole genome shotgun (WGS) entry which is preliminary data.</text>
</comment>
<evidence type="ECO:0000313" key="3">
    <source>
        <dbReference type="Proteomes" id="UP000823388"/>
    </source>
</evidence>
<keyword evidence="1" id="KW-0472">Membrane</keyword>
<gene>
    <name evidence="2" type="ORF">PVAP13_5KG046915</name>
</gene>
<accession>A0A8T0S9Y5</accession>
<organism evidence="2 3">
    <name type="scientific">Panicum virgatum</name>
    <name type="common">Blackwell switchgrass</name>
    <dbReference type="NCBI Taxonomy" id="38727"/>
    <lineage>
        <taxon>Eukaryota</taxon>
        <taxon>Viridiplantae</taxon>
        <taxon>Streptophyta</taxon>
        <taxon>Embryophyta</taxon>
        <taxon>Tracheophyta</taxon>
        <taxon>Spermatophyta</taxon>
        <taxon>Magnoliopsida</taxon>
        <taxon>Liliopsida</taxon>
        <taxon>Poales</taxon>
        <taxon>Poaceae</taxon>
        <taxon>PACMAD clade</taxon>
        <taxon>Panicoideae</taxon>
        <taxon>Panicodae</taxon>
        <taxon>Paniceae</taxon>
        <taxon>Panicinae</taxon>
        <taxon>Panicum</taxon>
        <taxon>Panicum sect. Hiantes</taxon>
    </lineage>
</organism>
<sequence length="186" mass="19778">MCTCGLLLFCLSSFEPFTSWGSCILSEVFFPLSFLGASGGKWHAAFRLSAANFFLVIKSVLVVVLLVLNSFFVSGERWLSMASLICLASNFSDSSLSGRFNAESGIGSGCMQSSTIFFTSAIALTSKISIGSKTICFAVARPDIVSSSSPNASISSLILSIFSSLGSRWSSLHLPETFVSATPLEF</sequence>
<dbReference type="AlphaFoldDB" id="A0A8T0S9Y5"/>
<keyword evidence="1" id="KW-0812">Transmembrane</keyword>
<feature type="transmembrane region" description="Helical" evidence="1">
    <location>
        <begin position="45"/>
        <end position="68"/>
    </location>
</feature>
<dbReference type="Proteomes" id="UP000823388">
    <property type="component" value="Chromosome 5K"/>
</dbReference>
<protein>
    <submittedName>
        <fullName evidence="2">Uncharacterized protein</fullName>
    </submittedName>
</protein>
<dbReference type="EMBL" id="CM029045">
    <property type="protein sequence ID" value="KAG2595047.1"/>
    <property type="molecule type" value="Genomic_DNA"/>
</dbReference>
<evidence type="ECO:0000256" key="1">
    <source>
        <dbReference type="SAM" id="Phobius"/>
    </source>
</evidence>
<proteinExistence type="predicted"/>
<keyword evidence="1" id="KW-1133">Transmembrane helix</keyword>
<name>A0A8T0S9Y5_PANVG</name>
<reference evidence="2" key="1">
    <citation type="submission" date="2020-05" db="EMBL/GenBank/DDBJ databases">
        <title>WGS assembly of Panicum virgatum.</title>
        <authorList>
            <person name="Lovell J.T."/>
            <person name="Jenkins J."/>
            <person name="Shu S."/>
            <person name="Juenger T.E."/>
            <person name="Schmutz J."/>
        </authorList>
    </citation>
    <scope>NUCLEOTIDE SEQUENCE</scope>
    <source>
        <strain evidence="2">AP13</strain>
    </source>
</reference>
<evidence type="ECO:0000313" key="2">
    <source>
        <dbReference type="EMBL" id="KAG2595047.1"/>
    </source>
</evidence>